<evidence type="ECO:0000313" key="4">
    <source>
        <dbReference type="Proteomes" id="UP000827892"/>
    </source>
</evidence>
<keyword evidence="5" id="KW-1185">Reference proteome</keyword>
<feature type="region of interest" description="Disordered" evidence="1">
    <location>
        <begin position="1"/>
        <end position="25"/>
    </location>
</feature>
<dbReference type="EMBL" id="CP092625">
    <property type="protein sequence ID" value="UMM40824.1"/>
    <property type="molecule type" value="Genomic_DNA"/>
</dbReference>
<evidence type="ECO:0000313" key="3">
    <source>
        <dbReference type="EMBL" id="UMM40824.1"/>
    </source>
</evidence>
<protein>
    <submittedName>
        <fullName evidence="3">Uncharacterized protein</fullName>
    </submittedName>
</protein>
<sequence>MQSSPSPTATSSPRETPISRHHDPRRAMCTFPHLLFSAETAVKAHHWVLTNSPVLIFHYPTHHHRSRMSVNLSFQKLEPADHVKHIVAEQQLENVASTICLARRDKN</sequence>
<accession>A0AAE9FGN5</accession>
<dbReference type="EMBL" id="CP090896">
    <property type="protein sequence ID" value="ULT81517.1"/>
    <property type="molecule type" value="Genomic_DNA"/>
</dbReference>
<reference evidence="2 4" key="2">
    <citation type="submission" date="2022-05" db="EMBL/GenBank/DDBJ databases">
        <title>Chromosome-level reference genomes for two strains of Caenorhabditis briggsae: an improved platform for comparative genomics.</title>
        <authorList>
            <person name="Stevens L."/>
            <person name="Andersen E.C."/>
        </authorList>
    </citation>
    <scope>NUCLEOTIDE SEQUENCE [LARGE SCALE GENOMIC DNA]</scope>
    <source>
        <strain evidence="2">QX1410_ONT</strain>
        <tissue evidence="2">Whole-organism</tissue>
    </source>
</reference>
<evidence type="ECO:0000313" key="5">
    <source>
        <dbReference type="Proteomes" id="UP000829354"/>
    </source>
</evidence>
<gene>
    <name evidence="2" type="ORF">L3Y34_011459</name>
    <name evidence="3" type="ORF">L5515_017334</name>
</gene>
<name>A0AAE9FGN5_CAEBR</name>
<proteinExistence type="predicted"/>
<reference evidence="3 5" key="1">
    <citation type="submission" date="2022-04" db="EMBL/GenBank/DDBJ databases">
        <title>Chromosome-level reference genomes for two strains of Caenorhabditis briggsae: an improved platform for comparative genomics.</title>
        <authorList>
            <person name="Stevens L."/>
            <person name="Andersen E."/>
        </authorList>
    </citation>
    <scope>NUCLEOTIDE SEQUENCE [LARGE SCALE GENOMIC DNA]</scope>
    <source>
        <strain evidence="3">VX34</strain>
        <tissue evidence="3">Whole-organism</tissue>
    </source>
</reference>
<dbReference type="Proteomes" id="UP000827892">
    <property type="component" value="Chromosome X"/>
</dbReference>
<evidence type="ECO:0000256" key="1">
    <source>
        <dbReference type="SAM" id="MobiDB-lite"/>
    </source>
</evidence>
<evidence type="ECO:0000313" key="2">
    <source>
        <dbReference type="EMBL" id="ULT81517.1"/>
    </source>
</evidence>
<dbReference type="Proteomes" id="UP000829354">
    <property type="component" value="Chromosome X"/>
</dbReference>
<dbReference type="AlphaFoldDB" id="A0AAE9FGN5"/>
<organism evidence="3 5">
    <name type="scientific">Caenorhabditis briggsae</name>
    <dbReference type="NCBI Taxonomy" id="6238"/>
    <lineage>
        <taxon>Eukaryota</taxon>
        <taxon>Metazoa</taxon>
        <taxon>Ecdysozoa</taxon>
        <taxon>Nematoda</taxon>
        <taxon>Chromadorea</taxon>
        <taxon>Rhabditida</taxon>
        <taxon>Rhabditina</taxon>
        <taxon>Rhabditomorpha</taxon>
        <taxon>Rhabditoidea</taxon>
        <taxon>Rhabditidae</taxon>
        <taxon>Peloderinae</taxon>
        <taxon>Caenorhabditis</taxon>
    </lineage>
</organism>
<feature type="compositionally biased region" description="Low complexity" evidence="1">
    <location>
        <begin position="1"/>
        <end position="16"/>
    </location>
</feature>